<evidence type="ECO:0000313" key="5">
    <source>
        <dbReference type="Proteomes" id="UP000077667"/>
    </source>
</evidence>
<protein>
    <submittedName>
        <fullName evidence="4">Gluconolactonase</fullName>
    </submittedName>
</protein>
<evidence type="ECO:0000259" key="3">
    <source>
        <dbReference type="Pfam" id="PF08450"/>
    </source>
</evidence>
<dbReference type="PANTHER" id="PTHR47572">
    <property type="entry name" value="LIPOPROTEIN-RELATED"/>
    <property type="match status" value="1"/>
</dbReference>
<reference evidence="4 5" key="1">
    <citation type="submission" date="2016-05" db="EMBL/GenBank/DDBJ databases">
        <title>Niabella ginsenosidivorans BS26 whole genome sequencing.</title>
        <authorList>
            <person name="Im W.T."/>
            <person name="Siddiqi M.Z."/>
        </authorList>
    </citation>
    <scope>NUCLEOTIDE SEQUENCE [LARGE SCALE GENOMIC DNA]</scope>
    <source>
        <strain evidence="4 5">BS26</strain>
    </source>
</reference>
<dbReference type="Pfam" id="PF08450">
    <property type="entry name" value="SGL"/>
    <property type="match status" value="1"/>
</dbReference>
<gene>
    <name evidence="4" type="ORF">A8C56_15040</name>
</gene>
<organism evidence="4 5">
    <name type="scientific">Niabella ginsenosidivorans</name>
    <dbReference type="NCBI Taxonomy" id="1176587"/>
    <lineage>
        <taxon>Bacteria</taxon>
        <taxon>Pseudomonadati</taxon>
        <taxon>Bacteroidota</taxon>
        <taxon>Chitinophagia</taxon>
        <taxon>Chitinophagales</taxon>
        <taxon>Chitinophagaceae</taxon>
        <taxon>Niabella</taxon>
    </lineage>
</organism>
<dbReference type="KEGG" id="nia:A8C56_15040"/>
<dbReference type="AlphaFoldDB" id="A0A1A9I8M3"/>
<dbReference type="InterPro" id="IPR011042">
    <property type="entry name" value="6-blade_b-propeller_TolB-like"/>
</dbReference>
<dbReference type="OrthoDB" id="241638at2"/>
<proteinExistence type="predicted"/>
<evidence type="ECO:0000256" key="1">
    <source>
        <dbReference type="ARBA" id="ARBA00022801"/>
    </source>
</evidence>
<evidence type="ECO:0000256" key="2">
    <source>
        <dbReference type="SAM" id="SignalP"/>
    </source>
</evidence>
<dbReference type="InterPro" id="IPR051262">
    <property type="entry name" value="SMP-30/CGR1_Lactonase"/>
</dbReference>
<evidence type="ECO:0000313" key="4">
    <source>
        <dbReference type="EMBL" id="ANH83966.1"/>
    </source>
</evidence>
<keyword evidence="1" id="KW-0378">Hydrolase</keyword>
<dbReference type="PANTHER" id="PTHR47572:SF4">
    <property type="entry name" value="LACTONASE DRP35"/>
    <property type="match status" value="1"/>
</dbReference>
<keyword evidence="2" id="KW-0732">Signal</keyword>
<dbReference type="Proteomes" id="UP000077667">
    <property type="component" value="Chromosome"/>
</dbReference>
<feature type="domain" description="SMP-30/Gluconolactonase/LRE-like region" evidence="3">
    <location>
        <begin position="46"/>
        <end position="285"/>
    </location>
</feature>
<feature type="chain" id="PRO_5008390078" evidence="2">
    <location>
        <begin position="18"/>
        <end position="301"/>
    </location>
</feature>
<dbReference type="SUPFAM" id="SSF63829">
    <property type="entry name" value="Calcium-dependent phosphotriesterase"/>
    <property type="match status" value="1"/>
</dbReference>
<name>A0A1A9I8M3_9BACT</name>
<keyword evidence="5" id="KW-1185">Reference proteome</keyword>
<sequence>MKHFFLIASLLAGTFLAAQQQPFFDSLGIIAKGGEPLRKLAGGFAFTEGPAADAQGRVYFTDQPNDRIWRYNLDGTLTEFKRKSGRANGLAIDANGSIIACADENNELWSITPKGRVKVILGKVGGKKLNGPNDLWIDKKGGIYFTDPYYQRDYWTRKAPDIKEQAVYYLPKGAQQPIVVSDELVKPNGITGSEDGRYLFVADIGDNKTYKFLIKEDGTLSEKTLFVPQGSDGITLDEKGNLYLTKGGITVYDPRGRKSAYIPVPEGTSNVCFGGKDHDLLFITARTSVYGVKTTVKGAGF</sequence>
<feature type="signal peptide" evidence="2">
    <location>
        <begin position="1"/>
        <end position="17"/>
    </location>
</feature>
<dbReference type="RefSeq" id="WP_067762095.1">
    <property type="nucleotide sequence ID" value="NZ_CP015772.1"/>
</dbReference>
<dbReference type="STRING" id="1176587.A8C56_15040"/>
<dbReference type="InterPro" id="IPR013658">
    <property type="entry name" value="SGL"/>
</dbReference>
<dbReference type="Gene3D" id="2.120.10.30">
    <property type="entry name" value="TolB, C-terminal domain"/>
    <property type="match status" value="1"/>
</dbReference>
<dbReference type="GO" id="GO:0016787">
    <property type="term" value="F:hydrolase activity"/>
    <property type="evidence" value="ECO:0007669"/>
    <property type="project" value="UniProtKB-KW"/>
</dbReference>
<dbReference type="EMBL" id="CP015772">
    <property type="protein sequence ID" value="ANH83966.1"/>
    <property type="molecule type" value="Genomic_DNA"/>
</dbReference>
<accession>A0A1A9I8M3</accession>